<evidence type="ECO:0000256" key="6">
    <source>
        <dbReference type="ARBA" id="ARBA00023157"/>
    </source>
</evidence>
<dbReference type="EMBL" id="JASPKZ010003066">
    <property type="protein sequence ID" value="KAJ9594168.1"/>
    <property type="molecule type" value="Genomic_DNA"/>
</dbReference>
<accession>A0AAD8A870</accession>
<proteinExistence type="predicted"/>
<dbReference type="PROSITE" id="PS51909">
    <property type="entry name" value="LYSOZYME_I"/>
    <property type="match status" value="1"/>
</dbReference>
<evidence type="ECO:0000256" key="9">
    <source>
        <dbReference type="SAM" id="MobiDB-lite"/>
    </source>
</evidence>
<reference evidence="11" key="1">
    <citation type="journal article" date="2023" name="IScience">
        <title>Live-bearing cockroach genome reveals convergent evolutionary mechanisms linked to viviparity in insects and beyond.</title>
        <authorList>
            <person name="Fouks B."/>
            <person name="Harrison M.C."/>
            <person name="Mikhailova A.A."/>
            <person name="Marchal E."/>
            <person name="English S."/>
            <person name="Carruthers M."/>
            <person name="Jennings E.C."/>
            <person name="Chiamaka E.L."/>
            <person name="Frigard R.A."/>
            <person name="Pippel M."/>
            <person name="Attardo G.M."/>
            <person name="Benoit J.B."/>
            <person name="Bornberg-Bauer E."/>
            <person name="Tobe S.S."/>
        </authorList>
    </citation>
    <scope>NUCLEOTIDE SEQUENCE</scope>
    <source>
        <strain evidence="11">Stay&amp;Tobe</strain>
    </source>
</reference>
<dbReference type="GO" id="GO:0042742">
    <property type="term" value="P:defense response to bacterium"/>
    <property type="evidence" value="ECO:0007669"/>
    <property type="project" value="UniProtKB-KW"/>
</dbReference>
<dbReference type="Proteomes" id="UP001233999">
    <property type="component" value="Unassembled WGS sequence"/>
</dbReference>
<evidence type="ECO:0000313" key="11">
    <source>
        <dbReference type="EMBL" id="KAJ9594168.1"/>
    </source>
</evidence>
<evidence type="ECO:0000256" key="1">
    <source>
        <dbReference type="ARBA" id="ARBA00000632"/>
    </source>
</evidence>
<dbReference type="CDD" id="cd16890">
    <property type="entry name" value="lyz_i"/>
    <property type="match status" value="1"/>
</dbReference>
<dbReference type="Pfam" id="PF07679">
    <property type="entry name" value="I-set"/>
    <property type="match status" value="1"/>
</dbReference>
<keyword evidence="6 8" id="KW-1015">Disulfide bond</keyword>
<name>A0AAD8A870_DIPPU</name>
<feature type="disulfide bond" evidence="8">
    <location>
        <begin position="280"/>
        <end position="286"/>
    </location>
</feature>
<keyword evidence="7" id="KW-0326">Glycosidase</keyword>
<feature type="non-terminal residue" evidence="11">
    <location>
        <position position="348"/>
    </location>
</feature>
<feature type="domain" description="Immunoglobulin I-set" evidence="10">
    <location>
        <begin position="124"/>
        <end position="211"/>
    </location>
</feature>
<dbReference type="InterPro" id="IPR013098">
    <property type="entry name" value="Ig_I-set"/>
</dbReference>
<dbReference type="Gene3D" id="2.60.40.10">
    <property type="entry name" value="Immunoglobulins"/>
    <property type="match status" value="2"/>
</dbReference>
<dbReference type="InterPro" id="IPR018247">
    <property type="entry name" value="EF_Hand_1_Ca_BS"/>
</dbReference>
<keyword evidence="12" id="KW-1185">Reference proteome</keyword>
<gene>
    <name evidence="11" type="ORF">L9F63_014424</name>
</gene>
<evidence type="ECO:0000313" key="12">
    <source>
        <dbReference type="Proteomes" id="UP001233999"/>
    </source>
</evidence>
<dbReference type="GO" id="GO:0003796">
    <property type="term" value="F:lysozyme activity"/>
    <property type="evidence" value="ECO:0007669"/>
    <property type="project" value="UniProtKB-EC"/>
</dbReference>
<evidence type="ECO:0000256" key="3">
    <source>
        <dbReference type="ARBA" id="ARBA00022529"/>
    </source>
</evidence>
<dbReference type="InterPro" id="IPR008597">
    <property type="entry name" value="Invert_lysozyme"/>
</dbReference>
<evidence type="ECO:0000256" key="4">
    <source>
        <dbReference type="ARBA" id="ARBA00022638"/>
    </source>
</evidence>
<dbReference type="PROSITE" id="PS00018">
    <property type="entry name" value="EF_HAND_1"/>
    <property type="match status" value="1"/>
</dbReference>
<keyword evidence="3" id="KW-0929">Antimicrobial</keyword>
<evidence type="ECO:0000256" key="8">
    <source>
        <dbReference type="PIRSR" id="PIRSR608597-3"/>
    </source>
</evidence>
<dbReference type="GO" id="GO:0031640">
    <property type="term" value="P:killing of cells of another organism"/>
    <property type="evidence" value="ECO:0007669"/>
    <property type="project" value="UniProtKB-KW"/>
</dbReference>
<organism evidence="11 12">
    <name type="scientific">Diploptera punctata</name>
    <name type="common">Pacific beetle cockroach</name>
    <dbReference type="NCBI Taxonomy" id="6984"/>
    <lineage>
        <taxon>Eukaryota</taxon>
        <taxon>Metazoa</taxon>
        <taxon>Ecdysozoa</taxon>
        <taxon>Arthropoda</taxon>
        <taxon>Hexapoda</taxon>
        <taxon>Insecta</taxon>
        <taxon>Pterygota</taxon>
        <taxon>Neoptera</taxon>
        <taxon>Polyneoptera</taxon>
        <taxon>Dictyoptera</taxon>
        <taxon>Blattodea</taxon>
        <taxon>Blaberoidea</taxon>
        <taxon>Blaberidae</taxon>
        <taxon>Diplopterinae</taxon>
        <taxon>Diploptera</taxon>
    </lineage>
</organism>
<dbReference type="PANTHER" id="PTHR11195">
    <property type="entry name" value="DESTABILASE-RELATED"/>
    <property type="match status" value="1"/>
</dbReference>
<feature type="disulfide bond" evidence="8">
    <location>
        <begin position="243"/>
        <end position="248"/>
    </location>
</feature>
<dbReference type="EC" id="3.2.1.17" evidence="2"/>
<evidence type="ECO:0000256" key="5">
    <source>
        <dbReference type="ARBA" id="ARBA00022801"/>
    </source>
</evidence>
<dbReference type="Pfam" id="PF05497">
    <property type="entry name" value="Destabilase"/>
    <property type="match status" value="1"/>
</dbReference>
<dbReference type="InterPro" id="IPR013783">
    <property type="entry name" value="Ig-like_fold"/>
</dbReference>
<evidence type="ECO:0000259" key="10">
    <source>
        <dbReference type="Pfam" id="PF07679"/>
    </source>
</evidence>
<protein>
    <recommendedName>
        <fullName evidence="2">lysozyme</fullName>
        <ecNumber evidence="2">3.2.1.17</ecNumber>
    </recommendedName>
</protein>
<dbReference type="Gene3D" id="1.10.530.10">
    <property type="match status" value="1"/>
</dbReference>
<sequence length="348" mass="39717">QPEPEERPEISIVPEPGQNGEYRENTTITAKCSYTRPVLSLILYFGDDNIKNVSSEDPGKFLENVHRVNTYFTHKLNWTDNGKYLRCEANYSTNDKPISTKKQIHVVFPPKPREELIKKSGLVIGMNETVNIKINANPKPTIKWNIGSEEITEGNTDAKKRLTISQTKQVGNDMWETSLTIPKFTSTDLKRSYTFRAHNYLGEQQYRIELKNGTQENSCASISEECLTCLCEARTECDFNYSCNDDYCGPFQISYFFWIDGGEIKSKITPLKGEKDWQTCGRDPFCAAQVVRNYTKRYCKDCNEDGIVDCTDFALMHQNGGPSCGIEPTSYFAGFKQRLDICLEEIKP</sequence>
<evidence type="ECO:0000256" key="2">
    <source>
        <dbReference type="ARBA" id="ARBA00012732"/>
    </source>
</evidence>
<dbReference type="AlphaFoldDB" id="A0AAD8A870"/>
<keyword evidence="5" id="KW-0378">Hydrolase</keyword>
<feature type="region of interest" description="Disordered" evidence="9">
    <location>
        <begin position="1"/>
        <end position="20"/>
    </location>
</feature>
<keyword evidence="4" id="KW-0081">Bacteriolytic enzyme</keyword>
<evidence type="ECO:0000256" key="7">
    <source>
        <dbReference type="ARBA" id="ARBA00023295"/>
    </source>
</evidence>
<comment type="catalytic activity">
    <reaction evidence="1">
        <text>Hydrolysis of (1-&gt;4)-beta-linkages between N-acetylmuramic acid and N-acetyl-D-glucosamine residues in a peptidoglycan and between N-acetyl-D-glucosamine residues in chitodextrins.</text>
        <dbReference type="EC" id="3.2.1.17"/>
    </reaction>
</comment>
<dbReference type="SUPFAM" id="SSF48726">
    <property type="entry name" value="Immunoglobulin"/>
    <property type="match status" value="2"/>
</dbReference>
<dbReference type="InterPro" id="IPR036179">
    <property type="entry name" value="Ig-like_dom_sf"/>
</dbReference>
<dbReference type="PANTHER" id="PTHR11195:SF13">
    <property type="entry name" value="INVERTEBRATE-TYPE LYSOZYME 2-RELATED"/>
    <property type="match status" value="1"/>
</dbReference>
<feature type="disulfide bond" evidence="8">
    <location>
        <begin position="231"/>
        <end position="237"/>
    </location>
</feature>
<comment type="caution">
    <text evidence="11">The sequence shown here is derived from an EMBL/GenBank/DDBJ whole genome shotgun (WGS) entry which is preliminary data.</text>
</comment>
<reference evidence="11" key="2">
    <citation type="submission" date="2023-05" db="EMBL/GenBank/DDBJ databases">
        <authorList>
            <person name="Fouks B."/>
        </authorList>
    </citation>
    <scope>NUCLEOTIDE SEQUENCE</scope>
    <source>
        <strain evidence="11">Stay&amp;Tobe</strain>
        <tissue evidence="11">Testes</tissue>
    </source>
</reference>
<feature type="disulfide bond" evidence="8">
    <location>
        <begin position="226"/>
        <end position="310"/>
    </location>
</feature>